<evidence type="ECO:0000313" key="3">
    <source>
        <dbReference type="Proteomes" id="UP000198287"/>
    </source>
</evidence>
<feature type="transmembrane region" description="Helical" evidence="1">
    <location>
        <begin position="81"/>
        <end position="105"/>
    </location>
</feature>
<keyword evidence="1" id="KW-0472">Membrane</keyword>
<accession>A0A226D5E5</accession>
<organism evidence="2 3">
    <name type="scientific">Folsomia candida</name>
    <name type="common">Springtail</name>
    <dbReference type="NCBI Taxonomy" id="158441"/>
    <lineage>
        <taxon>Eukaryota</taxon>
        <taxon>Metazoa</taxon>
        <taxon>Ecdysozoa</taxon>
        <taxon>Arthropoda</taxon>
        <taxon>Hexapoda</taxon>
        <taxon>Collembola</taxon>
        <taxon>Entomobryomorpha</taxon>
        <taxon>Isotomoidea</taxon>
        <taxon>Isotomidae</taxon>
        <taxon>Proisotominae</taxon>
        <taxon>Folsomia</taxon>
    </lineage>
</organism>
<dbReference type="AlphaFoldDB" id="A0A226D5E5"/>
<protein>
    <submittedName>
        <fullName evidence="2">Uncharacterized protein</fullName>
    </submittedName>
</protein>
<comment type="caution">
    <text evidence="2">The sequence shown here is derived from an EMBL/GenBank/DDBJ whole genome shotgun (WGS) entry which is preliminary data.</text>
</comment>
<feature type="transmembrane region" description="Helical" evidence="1">
    <location>
        <begin position="45"/>
        <end position="69"/>
    </location>
</feature>
<sequence>MLPQSFITCFKQQIRICNSLGFKNYRFFRNSETLVELIPLRRNPWATFLLAVVTLFGVFVTFNGLYVIYRVSGAQGKINKFGFAPLIIISMTSIAMFADVMIYLFTLRKKQEVIDFVNMIHSLVKEHNPSSHRWGNLVLPGIIRTGNSVNLLCTQVSTSGFQDGHVGLVVFPVIVVELVILTAIFAEIGGTIYTTSGLVLTNLKRKQINGIYDKGRKCLWMRVQRSMPQLKVRFGQNFLEMATCLNVLDFCVNRTVGLLLMSE</sequence>
<keyword evidence="3" id="KW-1185">Reference proteome</keyword>
<evidence type="ECO:0000256" key="1">
    <source>
        <dbReference type="SAM" id="Phobius"/>
    </source>
</evidence>
<keyword evidence="1" id="KW-1133">Transmembrane helix</keyword>
<gene>
    <name evidence="2" type="ORF">Fcan01_25303</name>
</gene>
<dbReference type="EMBL" id="LNIX01000036">
    <property type="protein sequence ID" value="OXA39967.1"/>
    <property type="molecule type" value="Genomic_DNA"/>
</dbReference>
<proteinExistence type="predicted"/>
<evidence type="ECO:0000313" key="2">
    <source>
        <dbReference type="EMBL" id="OXA39967.1"/>
    </source>
</evidence>
<keyword evidence="1" id="KW-0812">Transmembrane</keyword>
<reference evidence="2 3" key="1">
    <citation type="submission" date="2015-12" db="EMBL/GenBank/DDBJ databases">
        <title>The genome of Folsomia candida.</title>
        <authorList>
            <person name="Faddeeva A."/>
            <person name="Derks M.F."/>
            <person name="Anvar Y."/>
            <person name="Smit S."/>
            <person name="Van Straalen N."/>
            <person name="Roelofs D."/>
        </authorList>
    </citation>
    <scope>NUCLEOTIDE SEQUENCE [LARGE SCALE GENOMIC DNA]</scope>
    <source>
        <strain evidence="2 3">VU population</strain>
        <tissue evidence="2">Whole body</tissue>
    </source>
</reference>
<dbReference type="Proteomes" id="UP000198287">
    <property type="component" value="Unassembled WGS sequence"/>
</dbReference>
<name>A0A226D5E5_FOLCA</name>